<name>A0ABY6M5W1_MORBO</name>
<dbReference type="Proteomes" id="UP001163632">
    <property type="component" value="Chromosome"/>
</dbReference>
<dbReference type="RefSeq" id="WP_264697100.1">
    <property type="nucleotide sequence ID" value="NZ_CP087771.1"/>
</dbReference>
<dbReference type="EMBL" id="CP087830">
    <property type="protein sequence ID" value="UZA02942.1"/>
    <property type="molecule type" value="Genomic_DNA"/>
</dbReference>
<proteinExistence type="predicted"/>
<protein>
    <submittedName>
        <fullName evidence="1">Uncharacterized protein</fullName>
    </submittedName>
</protein>
<sequence>MLNRKLPDLEAKNILKSRLSEFIKAHRNGKLSDEAMALLITDLIPCELKDTQTILTQVINSQYQVISILSDDKDKQRFYQYIQDCIDKNYEPSADIIEQWGEMRDAYFHIENRE</sequence>
<keyword evidence="2" id="KW-1185">Reference proteome</keyword>
<gene>
    <name evidence="1" type="ORF">LP092_13555</name>
</gene>
<accession>A0ABY6M5W1</accession>
<reference evidence="1" key="1">
    <citation type="journal article" date="2022" name="BMC Microbiol.">
        <title>Whole genome sequencing of Moraxella bovis strains from North America reveals two genotypes with different genetic determinants.</title>
        <authorList>
            <person name="Wynn E.L."/>
            <person name="Hille M.M."/>
            <person name="Loy J.D."/>
            <person name="Schuller G."/>
            <person name="Kuhn K.L."/>
            <person name="Dickey A.M."/>
            <person name="Bono J.L."/>
            <person name="Clawson M.L."/>
        </authorList>
    </citation>
    <scope>NUCLEOTIDE SEQUENCE</scope>
    <source>
        <strain evidence="1">SAM102599</strain>
    </source>
</reference>
<organism evidence="1 2">
    <name type="scientific">Moraxella bovis</name>
    <dbReference type="NCBI Taxonomy" id="476"/>
    <lineage>
        <taxon>Bacteria</taxon>
        <taxon>Pseudomonadati</taxon>
        <taxon>Pseudomonadota</taxon>
        <taxon>Gammaproteobacteria</taxon>
        <taxon>Moraxellales</taxon>
        <taxon>Moraxellaceae</taxon>
        <taxon>Moraxella</taxon>
    </lineage>
</organism>
<evidence type="ECO:0000313" key="1">
    <source>
        <dbReference type="EMBL" id="UZA02942.1"/>
    </source>
</evidence>
<evidence type="ECO:0000313" key="2">
    <source>
        <dbReference type="Proteomes" id="UP001163632"/>
    </source>
</evidence>